<sequence length="1572" mass="172023">MNRLAQYQPAARTFKPSAQSRRGLTTGDVVAFRSQGQLLAVAELSISPQEASTVHFGLQPAAAGQAEPSTHPAAHLEVIRQGKWVGFRSAAAGDRFLQARKRSPNRLVFFSHNVGTWEQWELGGGADPEAADWSSLQLTLRHRRLPQFELAVELVRVGAYSPPPHSNAAITPRTLLPASEAMGAGAGGPPVDEGPGMERRELKRMSGVLVHEWLHYVDQEKAARLAVEARMAQLAEDAASLRDWAVMQVDSVRREMGEEVDALLEAVQAKSALLADTESRLTGRLRWGVAMIQAKSELASKRQAFMWWRWIAARKHYCRHVEAKLQQRADLRVVGRALQAWAEHTERQRAVQARLRAAVRRMYLVRLYHTFTAWQDMVALKRQQQEERQALVEAACLHMQRWRQRRLLCAWQAHATACCAGRQLLQRMAVRAERGAQAAAFFAWRTHVSLQRDRLAAFSAAVAARQRQRAQQAAFQGWRLQADDEHGSRLQLRHAQQVLARGCQRAALHAWLECKRQRAGRRERWEATIAYMRQRGAAIRVDAAFAAWQELVGQQRERRAAFYSAVQHLALHKMSVAFRGWQCLVAWRQHMRKEVEGAVVRLSQRSMAQALAAWRQCVAEQRVARHRVAVCQRRQQTGTLRAVLRVWRRAAAVRAAERQAVQLCQKRANRIRLALALVALQANASAAAQRRKQAKVAVDWYAESLQARALAGLAQAVSRRRSFEQRLKSVAQSVQLEAVRQAVASWRAAAAVGTCERQLVVCTQRRFNRSRLQRRFLAWQAALEQRHQQEGQLQRHRGKQEARMLRAAFSCWQQHTSDLGVARQVAAQRAAAGAATLLRDCLISWGARASQQAQQRAATAQLAQRRADGLARKAVDTWTAFVGRRRQQRAQLQHATRKLAAVCQRHAFAAWRQQAAWQRGEVVRLAVLERRLASRHAARSQAAAFRSWRAHAGSLAAARAAVEAKAAAEGGVVVRHALAAWRGHTQAQAVRHDHILRVCVARQCCTLQSKALVTWQLFSQRQAHNREAVEVTVHRMARRLSHAALLTWQQAAQERRVRRTAIARFIQRWDAARLAAALGHWRQLLAERCQAKEDLKRCLIRKRVAFRLYRQWYWESFDDDMQETLRTMFEITEEAALDPLPSRAGSPYGSLLSSPIRQQLYGMPRQQQLQLNAGVAEALGRPGAQLHPSAAAQHQDGSAYGCGFGLPQLPPREPLASRLAAAAAAQSSAHSSASAPPAANRGGAALAPLREYGAFTMHGNAMLEPVLEVAESPYARSPAYAAYGHVPRGSPNTSAMSATPRSGGGGGASASAASSAASTAVPGSPLTPASAFAAGGGSPLTGVSRLATPPTGGAQRHLQQHQHQQHQLSASSLSAAHTPGAGGLSALSPMAAAALQRGSPWGDMSQAATPAYSQSSALRSPGLSLAGTPQPDFAAGYSSGAFQASPSAAAALEQASTPLGMQGRYQMRRFGDAAAADPGAASAADGSPYGTPLAAHRTPPPGLPELLAGDYSMQRFGEEGWKLAGEATPPHPSSASGGFISAYPAGGVPYGGTEAVSSASKTPLLHLNPLAM</sequence>
<dbReference type="EMBL" id="SIDB01000004">
    <property type="protein sequence ID" value="KAI3433475.1"/>
    <property type="molecule type" value="Genomic_DNA"/>
</dbReference>
<gene>
    <name evidence="2" type="ORF">D9Q98_003287</name>
</gene>
<name>A0A9D4YZA4_CHLVU</name>
<feature type="region of interest" description="Disordered" evidence="1">
    <location>
        <begin position="1"/>
        <end position="20"/>
    </location>
</feature>
<reference evidence="2" key="1">
    <citation type="journal article" date="2019" name="Plant J.">
        <title>Chlorella vulgaris genome assembly and annotation reveals the molecular basis for metabolic acclimation to high light conditions.</title>
        <authorList>
            <person name="Cecchin M."/>
            <person name="Marcolungo L."/>
            <person name="Rossato M."/>
            <person name="Girolomoni L."/>
            <person name="Cosentino E."/>
            <person name="Cuine S."/>
            <person name="Li-Beisson Y."/>
            <person name="Delledonne M."/>
            <person name="Ballottari M."/>
        </authorList>
    </citation>
    <scope>NUCLEOTIDE SEQUENCE</scope>
    <source>
        <strain evidence="2">211/11P</strain>
    </source>
</reference>
<evidence type="ECO:0000256" key="1">
    <source>
        <dbReference type="SAM" id="MobiDB-lite"/>
    </source>
</evidence>
<dbReference type="Proteomes" id="UP001055712">
    <property type="component" value="Unassembled WGS sequence"/>
</dbReference>
<comment type="caution">
    <text evidence="2">The sequence shown here is derived from an EMBL/GenBank/DDBJ whole genome shotgun (WGS) entry which is preliminary data.</text>
</comment>
<protein>
    <recommendedName>
        <fullName evidence="4">Sfi1 spindle body domain-containing protein</fullName>
    </recommendedName>
</protein>
<feature type="region of interest" description="Disordered" evidence="1">
    <location>
        <begin position="1291"/>
        <end position="1312"/>
    </location>
</feature>
<dbReference type="GO" id="GO:0019902">
    <property type="term" value="F:phosphatase binding"/>
    <property type="evidence" value="ECO:0007669"/>
    <property type="project" value="TreeGrafter"/>
</dbReference>
<evidence type="ECO:0000313" key="2">
    <source>
        <dbReference type="EMBL" id="KAI3433475.1"/>
    </source>
</evidence>
<reference evidence="2" key="2">
    <citation type="submission" date="2020-11" db="EMBL/GenBank/DDBJ databases">
        <authorList>
            <person name="Cecchin M."/>
            <person name="Marcolungo L."/>
            <person name="Rossato M."/>
            <person name="Girolomoni L."/>
            <person name="Cosentino E."/>
            <person name="Cuine S."/>
            <person name="Li-Beisson Y."/>
            <person name="Delledonne M."/>
            <person name="Ballottari M."/>
        </authorList>
    </citation>
    <scope>NUCLEOTIDE SEQUENCE</scope>
    <source>
        <strain evidence="2">211/11P</strain>
        <tissue evidence="2">Whole cell</tissue>
    </source>
</reference>
<dbReference type="PANTHER" id="PTHR22028">
    <property type="entry name" value="SFI1 SPINDLE BODY DOMAIN-CONTAINING PROTEIN-RELATED"/>
    <property type="match status" value="1"/>
</dbReference>
<keyword evidence="3" id="KW-1185">Reference proteome</keyword>
<dbReference type="OrthoDB" id="515613at2759"/>
<feature type="region of interest" description="Disordered" evidence="1">
    <location>
        <begin position="1340"/>
        <end position="1384"/>
    </location>
</feature>
<dbReference type="PANTHER" id="PTHR22028:SF9">
    <property type="entry name" value="SFI1 SPINDLE BODY DOMAIN-CONTAINING PROTEIN"/>
    <property type="match status" value="1"/>
</dbReference>
<feature type="compositionally biased region" description="Low complexity" evidence="1">
    <location>
        <begin position="1365"/>
        <end position="1377"/>
    </location>
</feature>
<feature type="region of interest" description="Disordered" evidence="1">
    <location>
        <begin position="1476"/>
        <end position="1504"/>
    </location>
</feature>
<accession>A0A9D4YZA4</accession>
<evidence type="ECO:0008006" key="4">
    <source>
        <dbReference type="Google" id="ProtNLM"/>
    </source>
</evidence>
<evidence type="ECO:0000313" key="3">
    <source>
        <dbReference type="Proteomes" id="UP001055712"/>
    </source>
</evidence>
<dbReference type="InterPro" id="IPR052270">
    <property type="entry name" value="CACF_protein"/>
</dbReference>
<proteinExistence type="predicted"/>
<feature type="compositionally biased region" description="Low complexity" evidence="1">
    <location>
        <begin position="1476"/>
        <end position="1488"/>
    </location>
</feature>
<organism evidence="2 3">
    <name type="scientific">Chlorella vulgaris</name>
    <name type="common">Green alga</name>
    <dbReference type="NCBI Taxonomy" id="3077"/>
    <lineage>
        <taxon>Eukaryota</taxon>
        <taxon>Viridiplantae</taxon>
        <taxon>Chlorophyta</taxon>
        <taxon>core chlorophytes</taxon>
        <taxon>Trebouxiophyceae</taxon>
        <taxon>Chlorellales</taxon>
        <taxon>Chlorellaceae</taxon>
        <taxon>Chlorella clade</taxon>
        <taxon>Chlorella</taxon>
    </lineage>
</organism>